<dbReference type="PANTHER" id="PTHR32305">
    <property type="match status" value="1"/>
</dbReference>
<dbReference type="InterPro" id="IPR031325">
    <property type="entry name" value="RHS_repeat"/>
</dbReference>
<protein>
    <submittedName>
        <fullName evidence="2">RHS repeat domain-containing protein</fullName>
    </submittedName>
</protein>
<sequence length="1401" mass="150901">MFEGTAMNNRVSTAAGLAPINRFRVTGVVSETGGVLSVDYADPDCLAPPAKAEENTLRCFPAHWAKKDYAERLDWFHKYVVASVVQSDRISGSPEDVTSYEYVGGAAWHHDTSEFTKADKKSWSEYRGYGRVRTTRGKADDRSGPVTRTEAVYYRGMHGDKLPSGTRTATVTDSAGGVAEDSDWLAGFRRESLVLNGDAVVVKEVTEPVWQGPSAHRGDLRSYLVRPGTVTTRTAVGSGWRTTRTVTAYDDRGLAERVDDLGDTATAADDLCTRTTYARNTDLWLLSYPSKVETVSVACGTAPTYPADAVSAKRTAYDGRAFGDPPSRGDATRVEVLAERPASGEVWAPSSSAEYDAHGRATRAADALDRATTTAYTPVTGGPTTRTVVTDALGHAVTTDHLTANGAVTKSVDANDRVTERAYDPLGRLLEVWLPNRPRASGDGNARHAYRIRNDGASVVTTSTLGPKGTYKTTKTLYDGLLRPRQTQAPAWGGGRLITDTRYDTQGRPHRTTQPYFTDTPLDDELWVAADAAVAGLTLTEHDGAGRVVASAFLGAGTEKWRTTTEYGGDWTKVTPPSGGTVTTAFTDARGRTTELRQHKPGGHDATRYTYTEAGLLETVTDPAGAVWRRGYDLRGRQVRDEDPDKGTSTRTHDHAGQVVTSTDARGRTLTHGHDALGRPTTLRSGATTLVQHTYDTATRGKGRLATSTRYVDGAPYKVAVGGYTSLYRPVSTQVTIPEVEETLSGTYTTSYAYAADGSPHGVTLPAIGDLPQEAVTHRWDDLGKAVGLYGGWDGTVDYVAATDATRYGETARVQLGATDRVWLSHYYDDHTRRLLRSIVDTEVAEPMQADVRYTRDPAGTVTGIADARRGDAQCFRHDHLRRLTEAWTPASGDCAPPRGPGRPRALPPLVHLRRRGQPRHGDQAHPDGHRRPHLDPGPGHRVAAVTATSGDEHYTHDAAGNPTRRVVGAATQDLTWDDEGRLVRVTAGAQVTEFVHTPDGKRLLRRDPTGTTLYLGDQELRLTHADGALTATRYYRFGPQAVAVRTASGLTWLAGDHQGTAALAVEADGLTTTRRYQTPSANPRPAADLPGETGFVGGTEDASVGLTTLGVRQYDAANGRFLSVDPLMDLKDPQQMHGYAYANNSPVTLSDPTGLRPDNSFAGCPGCIANGGINPITGHLAQDCSYVGDNCGRQGQYRRPLPKCRWACDGPVAGAPKKRYPGIPDKYYDRFNPESDRIDHFLALIEYAPNLRGSVNLCVSGLIAWMSVAIGGEQCVSFDRYGLAFNQAKKVGVAFGDGFDLGVDLKADTDLANEVNSGMTFYAEGGAGKGLRRAGAGVQFNPETGDWSGSVSGGFGGGVGKNVGSAGVQFGTNDGYALRWEDVIRRSVSFAERNWRSLVF</sequence>
<feature type="region of interest" description="Disordered" evidence="1">
    <location>
        <begin position="917"/>
        <end position="942"/>
    </location>
</feature>
<feature type="region of interest" description="Disordered" evidence="1">
    <location>
        <begin position="489"/>
        <end position="517"/>
    </location>
</feature>
<feature type="region of interest" description="Disordered" evidence="1">
    <location>
        <begin position="890"/>
        <end position="909"/>
    </location>
</feature>
<evidence type="ECO:0000313" key="2">
    <source>
        <dbReference type="EMBL" id="MFC7617335.1"/>
    </source>
</evidence>
<feature type="compositionally biased region" description="Basic and acidic residues" evidence="1">
    <location>
        <begin position="920"/>
        <end position="930"/>
    </location>
</feature>
<keyword evidence="3" id="KW-1185">Reference proteome</keyword>
<evidence type="ECO:0000313" key="3">
    <source>
        <dbReference type="Proteomes" id="UP001596512"/>
    </source>
</evidence>
<dbReference type="NCBIfam" id="TIGR03696">
    <property type="entry name" value="Rhs_assc_core"/>
    <property type="match status" value="1"/>
</dbReference>
<feature type="compositionally biased region" description="Basic and acidic residues" evidence="1">
    <location>
        <begin position="638"/>
        <end position="656"/>
    </location>
</feature>
<dbReference type="EMBL" id="JBHTEY010000004">
    <property type="protein sequence ID" value="MFC7617335.1"/>
    <property type="molecule type" value="Genomic_DNA"/>
</dbReference>
<comment type="caution">
    <text evidence="2">The sequence shown here is derived from an EMBL/GenBank/DDBJ whole genome shotgun (WGS) entry which is preliminary data.</text>
</comment>
<dbReference type="InterPro" id="IPR050708">
    <property type="entry name" value="T6SS_VgrG/RHS"/>
</dbReference>
<feature type="region of interest" description="Disordered" evidence="1">
    <location>
        <begin position="638"/>
        <end position="657"/>
    </location>
</feature>
<name>A0ABW2TX42_9PSEU</name>
<organism evidence="2 3">
    <name type="scientific">Actinokineospora soli</name>
    <dbReference type="NCBI Taxonomy" id="1048753"/>
    <lineage>
        <taxon>Bacteria</taxon>
        <taxon>Bacillati</taxon>
        <taxon>Actinomycetota</taxon>
        <taxon>Actinomycetes</taxon>
        <taxon>Pseudonocardiales</taxon>
        <taxon>Pseudonocardiaceae</taxon>
        <taxon>Actinokineospora</taxon>
    </lineage>
</organism>
<gene>
    <name evidence="2" type="ORF">ACFQV2_31840</name>
</gene>
<dbReference type="InterPro" id="IPR022385">
    <property type="entry name" value="Rhs_assc_core"/>
</dbReference>
<evidence type="ECO:0000256" key="1">
    <source>
        <dbReference type="SAM" id="MobiDB-lite"/>
    </source>
</evidence>
<accession>A0ABW2TX42</accession>
<dbReference type="Proteomes" id="UP001596512">
    <property type="component" value="Unassembled WGS sequence"/>
</dbReference>
<reference evidence="3" key="1">
    <citation type="journal article" date="2019" name="Int. J. Syst. Evol. Microbiol.">
        <title>The Global Catalogue of Microorganisms (GCM) 10K type strain sequencing project: providing services to taxonomists for standard genome sequencing and annotation.</title>
        <authorList>
            <consortium name="The Broad Institute Genomics Platform"/>
            <consortium name="The Broad Institute Genome Sequencing Center for Infectious Disease"/>
            <person name="Wu L."/>
            <person name="Ma J."/>
        </authorList>
    </citation>
    <scope>NUCLEOTIDE SEQUENCE [LARGE SCALE GENOMIC DNA]</scope>
    <source>
        <strain evidence="3">JCM 17695</strain>
    </source>
</reference>
<dbReference type="Pfam" id="PF05593">
    <property type="entry name" value="RHS_repeat"/>
    <property type="match status" value="1"/>
</dbReference>
<proteinExistence type="predicted"/>
<dbReference type="Gene3D" id="2.180.10.10">
    <property type="entry name" value="RHS repeat-associated core"/>
    <property type="match status" value="2"/>
</dbReference>
<dbReference type="PANTHER" id="PTHR32305:SF17">
    <property type="entry name" value="TRNA NUCLEASE WAPA"/>
    <property type="match status" value="1"/>
</dbReference>